<gene>
    <name evidence="3" type="ORF">ACHAWU_010289</name>
</gene>
<evidence type="ECO:0000313" key="4">
    <source>
        <dbReference type="Proteomes" id="UP001530293"/>
    </source>
</evidence>
<evidence type="ECO:0000313" key="3">
    <source>
        <dbReference type="EMBL" id="KAL3771202.1"/>
    </source>
</evidence>
<sequence length="549" mass="62018">MTAATAAAYDDNSSNSNSHDDVPMIILYYCYPPISIPPNQLESHASFHKTTCHQLNLGGRIRVSSEGINGVLSGQLEKLQLYDAELRRELMRVLCPDHPYRCRDIHTSVGEEEEEEDPTKEWLDMKYCHLRKDIPIEQQLFDSLSVKITKEVVSLIEPTSISSSSGSEKKGRARCRQRRKQRRREKQRCEILKDDIIKEVLDVGELQVEDCEDATDPTNINDNPFNEATTETYQKAELTSTTRQKDNIDRIECGTAVQIQNWEKHTPATHLSPSEWNEKLLQYSKEKAMHDPNGSEDVILLDTRNVYETRIGHFAVPQLPTFFPNTRKFSSLPQALNTEEAASALAGKQVFMYCTGGVRCERAGSYLRALSESNSGAWKGKDRPKGIYQLRGGIQKYLETYGTEQQQSNTNPETNDITAPELESDKSCLYRGKNFVFDPRRTDPIIGEGIANDDASATQQLGQLSLVGRCIICASPHDDYDNGHVPAEEKEARCCRCRVLVLVCNNCRQRTRCWGELEHDGKMDLYCGKSGAECVDEGNVAEKVEITQY</sequence>
<keyword evidence="4" id="KW-1185">Reference proteome</keyword>
<comment type="caution">
    <text evidence="3">The sequence shown here is derived from an EMBL/GenBank/DDBJ whole genome shotgun (WGS) entry which is preliminary data.</text>
</comment>
<dbReference type="Gene3D" id="3.40.250.10">
    <property type="entry name" value="Rhodanese-like domain"/>
    <property type="match status" value="1"/>
</dbReference>
<accession>A0ABD3N9G2</accession>
<dbReference type="InterPro" id="IPR020936">
    <property type="entry name" value="TrhO"/>
</dbReference>
<dbReference type="PANTHER" id="PTHR43268">
    <property type="entry name" value="THIOSULFATE SULFURTRANSFERASE/RHODANESE-LIKE DOMAIN-CONTAINING PROTEIN 2"/>
    <property type="match status" value="1"/>
</dbReference>
<dbReference type="EMBL" id="JALLBG020000029">
    <property type="protein sequence ID" value="KAL3771202.1"/>
    <property type="molecule type" value="Genomic_DNA"/>
</dbReference>
<protein>
    <recommendedName>
        <fullName evidence="2">Rhodanese domain-containing protein</fullName>
    </recommendedName>
</protein>
<organism evidence="3 4">
    <name type="scientific">Discostella pseudostelligera</name>
    <dbReference type="NCBI Taxonomy" id="259834"/>
    <lineage>
        <taxon>Eukaryota</taxon>
        <taxon>Sar</taxon>
        <taxon>Stramenopiles</taxon>
        <taxon>Ochrophyta</taxon>
        <taxon>Bacillariophyta</taxon>
        <taxon>Coscinodiscophyceae</taxon>
        <taxon>Thalassiosirophycidae</taxon>
        <taxon>Stephanodiscales</taxon>
        <taxon>Stephanodiscaceae</taxon>
        <taxon>Discostella</taxon>
    </lineage>
</organism>
<proteinExistence type="predicted"/>
<dbReference type="InterPro" id="IPR040503">
    <property type="entry name" value="TRHO_N"/>
</dbReference>
<feature type="region of interest" description="Disordered" evidence="1">
    <location>
        <begin position="159"/>
        <end position="180"/>
    </location>
</feature>
<evidence type="ECO:0000256" key="1">
    <source>
        <dbReference type="SAM" id="MobiDB-lite"/>
    </source>
</evidence>
<dbReference type="AlphaFoldDB" id="A0ABD3N9G2"/>
<evidence type="ECO:0000259" key="2">
    <source>
        <dbReference type="PROSITE" id="PS50206"/>
    </source>
</evidence>
<dbReference type="InterPro" id="IPR036873">
    <property type="entry name" value="Rhodanese-like_dom_sf"/>
</dbReference>
<dbReference type="SMART" id="SM00450">
    <property type="entry name" value="RHOD"/>
    <property type="match status" value="1"/>
</dbReference>
<feature type="domain" description="Rhodanese" evidence="2">
    <location>
        <begin position="294"/>
        <end position="406"/>
    </location>
</feature>
<dbReference type="Pfam" id="PF17773">
    <property type="entry name" value="UPF0176_N"/>
    <property type="match status" value="1"/>
</dbReference>
<dbReference type="PANTHER" id="PTHR43268:SF7">
    <property type="entry name" value="RHODANESE DOMAIN-CONTAINING PROTEIN"/>
    <property type="match status" value="1"/>
</dbReference>
<dbReference type="Gene3D" id="3.30.70.100">
    <property type="match status" value="1"/>
</dbReference>
<name>A0ABD3N9G2_9STRA</name>
<feature type="compositionally biased region" description="Basic residues" evidence="1">
    <location>
        <begin position="171"/>
        <end position="180"/>
    </location>
</feature>
<reference evidence="3 4" key="1">
    <citation type="submission" date="2024-10" db="EMBL/GenBank/DDBJ databases">
        <title>Updated reference genomes for cyclostephanoid diatoms.</title>
        <authorList>
            <person name="Roberts W.R."/>
            <person name="Alverson A.J."/>
        </authorList>
    </citation>
    <scope>NUCLEOTIDE SEQUENCE [LARGE SCALE GENOMIC DNA]</scope>
    <source>
        <strain evidence="3 4">AJA232-27</strain>
    </source>
</reference>
<dbReference type="Proteomes" id="UP001530293">
    <property type="component" value="Unassembled WGS sequence"/>
</dbReference>
<dbReference type="PROSITE" id="PS50206">
    <property type="entry name" value="RHODANESE_3"/>
    <property type="match status" value="1"/>
</dbReference>
<dbReference type="SUPFAM" id="SSF52821">
    <property type="entry name" value="Rhodanese/Cell cycle control phosphatase"/>
    <property type="match status" value="1"/>
</dbReference>
<dbReference type="InterPro" id="IPR001763">
    <property type="entry name" value="Rhodanese-like_dom"/>
</dbReference>